<dbReference type="Pfam" id="PF23643">
    <property type="entry name" value="TRAPPC13_C"/>
    <property type="match status" value="1"/>
</dbReference>
<dbReference type="PANTHER" id="PTHR13134">
    <property type="entry name" value="TRAFFICKING PROTEIN PARTICLE COMPLEX SUBUNIT 13"/>
    <property type="match status" value="1"/>
</dbReference>
<dbReference type="HOGENOM" id="CLU_027041_0_0_1"/>
<dbReference type="InterPro" id="IPR055429">
    <property type="entry name" value="TRAPPC13_M"/>
</dbReference>
<sequence length="376" mass="42523">MQTSASSLAIKDQQPITFKVFRLNKPNIMPENVSDNIFQNPLSENGPAPVVPALSISQTFGNIYLGQNLSCLVSLLNGEDCAINVSDMRIELHTTANRFLLFQAQNELIKEKGSLQKTISYEIKEFGQHMMVCTSVIVVNGEERNLRKKVLNPMSVKTKVNNIVSDSSILLEVQLQNLMSYPVVMEKLYLESNNFIVKDLQFLDENTKVYERSMLFNPDDIRQYLFHLKPKSDADLNVLGKLDIQWRSSGGEAGRLQTSALTRKAPKLPDIQVSLEKLHSDVCFEKCFVASFSVKNNKDKDLRNVVFSWNGDRMKSLLIQGSVKKNISNLKAGESISLDYTFLPISRGFFSLEGLCIFENEHKISEHDKIADVYVQ</sequence>
<dbReference type="AlphaFoldDB" id="A0A075B4X9"/>
<comment type="similarity">
    <text evidence="1">Belongs to the TRAPPC13 family.</text>
</comment>
<evidence type="ECO:0000313" key="5">
    <source>
        <dbReference type="EMBL" id="EPZ36561.1"/>
    </source>
</evidence>
<keyword evidence="6" id="KW-1185">Reference proteome</keyword>
<dbReference type="Pfam" id="PF06159">
    <property type="entry name" value="TRAPPC13_N"/>
    <property type="match status" value="1"/>
</dbReference>
<dbReference type="InterPro" id="IPR010378">
    <property type="entry name" value="TRAPPC13"/>
</dbReference>
<organism evidence="5 6">
    <name type="scientific">Rozella allomycis (strain CSF55)</name>
    <dbReference type="NCBI Taxonomy" id="988480"/>
    <lineage>
        <taxon>Eukaryota</taxon>
        <taxon>Fungi</taxon>
        <taxon>Fungi incertae sedis</taxon>
        <taxon>Cryptomycota</taxon>
        <taxon>Cryptomycota incertae sedis</taxon>
        <taxon>Rozella</taxon>
    </lineage>
</organism>
<dbReference type="OMA" id="YLCVHNG"/>
<evidence type="ECO:0000256" key="1">
    <source>
        <dbReference type="ARBA" id="ARBA00010785"/>
    </source>
</evidence>
<evidence type="ECO:0008006" key="7">
    <source>
        <dbReference type="Google" id="ProtNLM"/>
    </source>
</evidence>
<dbReference type="EMBL" id="KE560523">
    <property type="protein sequence ID" value="EPZ36561.1"/>
    <property type="molecule type" value="Genomic_DNA"/>
</dbReference>
<proteinExistence type="inferred from homology"/>
<feature type="domain" description="Trafficking protein particle complex subunit 13 C-terminal" evidence="3">
    <location>
        <begin position="281"/>
        <end position="375"/>
    </location>
</feature>
<dbReference type="GO" id="GO:1990072">
    <property type="term" value="C:TRAPPIII protein complex"/>
    <property type="evidence" value="ECO:0007669"/>
    <property type="project" value="TreeGrafter"/>
</dbReference>
<dbReference type="PANTHER" id="PTHR13134:SF3">
    <property type="entry name" value="TRAFFICKING PROTEIN PARTICLE COMPLEX SUBUNIT 13"/>
    <property type="match status" value="1"/>
</dbReference>
<name>A0A075B4X9_ROZAC</name>
<accession>A0A075B4X9</accession>
<reference evidence="5 6" key="1">
    <citation type="journal article" date="2013" name="Curr. Biol.">
        <title>Shared signatures of parasitism and phylogenomics unite Cryptomycota and microsporidia.</title>
        <authorList>
            <person name="James T.Y."/>
            <person name="Pelin A."/>
            <person name="Bonen L."/>
            <person name="Ahrendt S."/>
            <person name="Sain D."/>
            <person name="Corradi N."/>
            <person name="Stajich J.E."/>
        </authorList>
    </citation>
    <scope>NUCLEOTIDE SEQUENCE [LARGE SCALE GENOMIC DNA]</scope>
    <source>
        <strain evidence="5 6">CSF55</strain>
    </source>
</reference>
<protein>
    <recommendedName>
        <fullName evidence="7">DUF974-domain-containing protein</fullName>
    </recommendedName>
</protein>
<dbReference type="Pfam" id="PF23647">
    <property type="entry name" value="TRAPPC13_M"/>
    <property type="match status" value="1"/>
</dbReference>
<feature type="domain" description="Trafficking protein particle complex subunit 13 N-terminal" evidence="2">
    <location>
        <begin position="16"/>
        <end position="148"/>
    </location>
</feature>
<gene>
    <name evidence="5" type="ORF">O9G_001545</name>
</gene>
<evidence type="ECO:0000259" key="4">
    <source>
        <dbReference type="Pfam" id="PF23647"/>
    </source>
</evidence>
<dbReference type="Proteomes" id="UP000030755">
    <property type="component" value="Unassembled WGS sequence"/>
</dbReference>
<feature type="domain" description="Trafficking protein particle complex subunit 13 middle" evidence="4">
    <location>
        <begin position="154"/>
        <end position="266"/>
    </location>
</feature>
<evidence type="ECO:0000313" key="6">
    <source>
        <dbReference type="Proteomes" id="UP000030755"/>
    </source>
</evidence>
<dbReference type="OrthoDB" id="10250284at2759"/>
<evidence type="ECO:0000259" key="2">
    <source>
        <dbReference type="Pfam" id="PF06159"/>
    </source>
</evidence>
<dbReference type="InterPro" id="IPR055428">
    <property type="entry name" value="TRAPPC13_C"/>
</dbReference>
<dbReference type="InterPro" id="IPR055427">
    <property type="entry name" value="TRAPPC13_N"/>
</dbReference>
<dbReference type="STRING" id="988480.A0A075B4X9"/>
<evidence type="ECO:0000259" key="3">
    <source>
        <dbReference type="Pfam" id="PF23643"/>
    </source>
</evidence>